<evidence type="ECO:0000313" key="5">
    <source>
        <dbReference type="Proteomes" id="UP000230002"/>
    </source>
</evidence>
<comment type="similarity">
    <text evidence="2">Belongs to the NAD(P)-dependent epimerase/dehydratase family. Dihydroflavonol-4-reductase subfamily.</text>
</comment>
<dbReference type="Pfam" id="PF01370">
    <property type="entry name" value="Epimerase"/>
    <property type="match status" value="1"/>
</dbReference>
<keyword evidence="5" id="KW-1185">Reference proteome</keyword>
<dbReference type="Proteomes" id="UP000230002">
    <property type="component" value="Unassembled WGS sequence"/>
</dbReference>
<evidence type="ECO:0000256" key="1">
    <source>
        <dbReference type="ARBA" id="ARBA00023002"/>
    </source>
</evidence>
<dbReference type="PANTHER" id="PTHR10366:SF564">
    <property type="entry name" value="STEROL-4-ALPHA-CARBOXYLATE 3-DEHYDROGENASE, DECARBOXYLATING"/>
    <property type="match status" value="1"/>
</dbReference>
<dbReference type="GO" id="GO:0016616">
    <property type="term" value="F:oxidoreductase activity, acting on the CH-OH group of donors, NAD or NADP as acceptor"/>
    <property type="evidence" value="ECO:0007669"/>
    <property type="project" value="TreeGrafter"/>
</dbReference>
<dbReference type="InterPro" id="IPR036291">
    <property type="entry name" value="NAD(P)-bd_dom_sf"/>
</dbReference>
<dbReference type="PANTHER" id="PTHR10366">
    <property type="entry name" value="NAD DEPENDENT EPIMERASE/DEHYDRATASE"/>
    <property type="match status" value="1"/>
</dbReference>
<dbReference type="EMBL" id="AYKW01000034">
    <property type="protein sequence ID" value="PIL27409.1"/>
    <property type="molecule type" value="Genomic_DNA"/>
</dbReference>
<evidence type="ECO:0000256" key="2">
    <source>
        <dbReference type="ARBA" id="ARBA00023445"/>
    </source>
</evidence>
<sequence>MPARALASGKVLVTGDVDAIAHVASPVYLSDGEPSEVIDPAVQGTRTVLASALLHRARIRRVFITSSAAALSSGTEVDLVGRTSNRIDESSWNNYSVQHCEEKGKAAEPVHKLKYRASRACGTLEWDMTVFCPPLVFGPGVHESPSLEAFGGTQAQLYRRVVQGDAGGELGRLTPFGIWIVDVRDLAHAFVLGLQKEEAGGERFVICGFPADWQDLINAARRYSDKIPPGDVSHKPEDVFYPNTYITEKSTRLLGIQYRTADELVRDSVEDFKAWGWL</sequence>
<evidence type="ECO:0000313" key="4">
    <source>
        <dbReference type="EMBL" id="PIL27409.1"/>
    </source>
</evidence>
<keyword evidence="1" id="KW-0560">Oxidoreductase</keyword>
<gene>
    <name evidence="4" type="ORF">GSI_10557</name>
</gene>
<dbReference type="SUPFAM" id="SSF51735">
    <property type="entry name" value="NAD(P)-binding Rossmann-fold domains"/>
    <property type="match status" value="1"/>
</dbReference>
<dbReference type="Gene3D" id="3.40.50.720">
    <property type="entry name" value="NAD(P)-binding Rossmann-like Domain"/>
    <property type="match status" value="1"/>
</dbReference>
<dbReference type="STRING" id="1077348.A0A2G8S0W4"/>
<evidence type="ECO:0000259" key="3">
    <source>
        <dbReference type="Pfam" id="PF01370"/>
    </source>
</evidence>
<feature type="domain" description="NAD-dependent epimerase/dehydratase" evidence="3">
    <location>
        <begin position="15"/>
        <end position="207"/>
    </location>
</feature>
<comment type="caution">
    <text evidence="4">The sequence shown here is derived from an EMBL/GenBank/DDBJ whole genome shotgun (WGS) entry which is preliminary data.</text>
</comment>
<organism evidence="4 5">
    <name type="scientific">Ganoderma sinense ZZ0214-1</name>
    <dbReference type="NCBI Taxonomy" id="1077348"/>
    <lineage>
        <taxon>Eukaryota</taxon>
        <taxon>Fungi</taxon>
        <taxon>Dikarya</taxon>
        <taxon>Basidiomycota</taxon>
        <taxon>Agaricomycotina</taxon>
        <taxon>Agaricomycetes</taxon>
        <taxon>Polyporales</taxon>
        <taxon>Polyporaceae</taxon>
        <taxon>Ganoderma</taxon>
    </lineage>
</organism>
<dbReference type="InterPro" id="IPR001509">
    <property type="entry name" value="Epimerase_deHydtase"/>
</dbReference>
<dbReference type="OrthoDB" id="2735536at2759"/>
<name>A0A2G8S0W4_9APHY</name>
<proteinExistence type="inferred from homology"/>
<dbReference type="AlphaFoldDB" id="A0A2G8S0W4"/>
<protein>
    <recommendedName>
        <fullName evidence="3">NAD-dependent epimerase/dehydratase domain-containing protein</fullName>
    </recommendedName>
</protein>
<dbReference type="InterPro" id="IPR050425">
    <property type="entry name" value="NAD(P)_dehydrat-like"/>
</dbReference>
<accession>A0A2G8S0W4</accession>
<reference evidence="4 5" key="1">
    <citation type="journal article" date="2015" name="Sci. Rep.">
        <title>Chromosome-level genome map provides insights into diverse defense mechanisms in the medicinal fungus Ganoderma sinense.</title>
        <authorList>
            <person name="Zhu Y."/>
            <person name="Xu J."/>
            <person name="Sun C."/>
            <person name="Zhou S."/>
            <person name="Xu H."/>
            <person name="Nelson D.R."/>
            <person name="Qian J."/>
            <person name="Song J."/>
            <person name="Luo H."/>
            <person name="Xiang L."/>
            <person name="Li Y."/>
            <person name="Xu Z."/>
            <person name="Ji A."/>
            <person name="Wang L."/>
            <person name="Lu S."/>
            <person name="Hayward A."/>
            <person name="Sun W."/>
            <person name="Li X."/>
            <person name="Schwartz D.C."/>
            <person name="Wang Y."/>
            <person name="Chen S."/>
        </authorList>
    </citation>
    <scope>NUCLEOTIDE SEQUENCE [LARGE SCALE GENOMIC DNA]</scope>
    <source>
        <strain evidence="4 5">ZZ0214-1</strain>
    </source>
</reference>